<organism evidence="2 3">
    <name type="scientific">Eragrostis curvula</name>
    <name type="common">weeping love grass</name>
    <dbReference type="NCBI Taxonomy" id="38414"/>
    <lineage>
        <taxon>Eukaryota</taxon>
        <taxon>Viridiplantae</taxon>
        <taxon>Streptophyta</taxon>
        <taxon>Embryophyta</taxon>
        <taxon>Tracheophyta</taxon>
        <taxon>Spermatophyta</taxon>
        <taxon>Magnoliopsida</taxon>
        <taxon>Liliopsida</taxon>
        <taxon>Poales</taxon>
        <taxon>Poaceae</taxon>
        <taxon>PACMAD clade</taxon>
        <taxon>Chloridoideae</taxon>
        <taxon>Eragrostideae</taxon>
        <taxon>Eragrostidinae</taxon>
        <taxon>Eragrostis</taxon>
    </lineage>
</organism>
<keyword evidence="1" id="KW-0732">Signal</keyword>
<name>A0A5J9UKN8_9POAL</name>
<accession>A0A5J9UKN8</accession>
<reference evidence="2 3" key="1">
    <citation type="journal article" date="2019" name="Sci. Rep.">
        <title>A high-quality genome of Eragrostis curvula grass provides insights into Poaceae evolution and supports new strategies to enhance forage quality.</title>
        <authorList>
            <person name="Carballo J."/>
            <person name="Santos B.A.C.M."/>
            <person name="Zappacosta D."/>
            <person name="Garbus I."/>
            <person name="Selva J.P."/>
            <person name="Gallo C.A."/>
            <person name="Diaz A."/>
            <person name="Albertini E."/>
            <person name="Caccamo M."/>
            <person name="Echenique V."/>
        </authorList>
    </citation>
    <scope>NUCLEOTIDE SEQUENCE [LARGE SCALE GENOMIC DNA]</scope>
    <source>
        <strain evidence="3">cv. Victoria</strain>
        <tissue evidence="2">Leaf</tissue>
    </source>
</reference>
<dbReference type="OrthoDB" id="694715at2759"/>
<gene>
    <name evidence="2" type="ORF">EJB05_26210</name>
</gene>
<feature type="chain" id="PRO_5023932423" description="4Fe-4S ferredoxin-type domain-containing protein" evidence="1">
    <location>
        <begin position="26"/>
        <end position="115"/>
    </location>
</feature>
<evidence type="ECO:0000313" key="2">
    <source>
        <dbReference type="EMBL" id="TVU23827.1"/>
    </source>
</evidence>
<evidence type="ECO:0000313" key="3">
    <source>
        <dbReference type="Proteomes" id="UP000324897"/>
    </source>
</evidence>
<dbReference type="EMBL" id="RWGY01000013">
    <property type="protein sequence ID" value="TVU23827.1"/>
    <property type="molecule type" value="Genomic_DNA"/>
</dbReference>
<keyword evidence="3" id="KW-1185">Reference proteome</keyword>
<evidence type="ECO:0000256" key="1">
    <source>
        <dbReference type="SAM" id="SignalP"/>
    </source>
</evidence>
<dbReference type="Gramene" id="TVU23827">
    <property type="protein sequence ID" value="TVU23827"/>
    <property type="gene ID" value="EJB05_26210"/>
</dbReference>
<comment type="caution">
    <text evidence="2">The sequence shown here is derived from an EMBL/GenBank/DDBJ whole genome shotgun (WGS) entry which is preliminary data.</text>
</comment>
<evidence type="ECO:0008006" key="4">
    <source>
        <dbReference type="Google" id="ProtNLM"/>
    </source>
</evidence>
<proteinExistence type="predicted"/>
<sequence>MMRNRCRSLVYVVIVIFFFASTVQCRVHPLELAAASNHGAVHGVLNNTSHNRSTPVLDESKVALLFCLNMKIDGVDSYCCINEKPIPYCYKTLDICQQKCPVCTPKCPPAIARPL</sequence>
<feature type="signal peptide" evidence="1">
    <location>
        <begin position="1"/>
        <end position="25"/>
    </location>
</feature>
<dbReference type="AlphaFoldDB" id="A0A5J9UKN8"/>
<dbReference type="Proteomes" id="UP000324897">
    <property type="component" value="Chromosome 2"/>
</dbReference>
<protein>
    <recommendedName>
        <fullName evidence="4">4Fe-4S ferredoxin-type domain-containing protein</fullName>
    </recommendedName>
</protein>